<dbReference type="OMA" id="NIEVNME"/>
<keyword evidence="2" id="KW-1185">Reference proteome</keyword>
<dbReference type="EMBL" id="KQ483468">
    <property type="protein sequence ID" value="KYP49841.1"/>
    <property type="molecule type" value="Genomic_DNA"/>
</dbReference>
<organism evidence="1 2">
    <name type="scientific">Cajanus cajan</name>
    <name type="common">Pigeon pea</name>
    <name type="synonym">Cajanus indicus</name>
    <dbReference type="NCBI Taxonomy" id="3821"/>
    <lineage>
        <taxon>Eukaryota</taxon>
        <taxon>Viridiplantae</taxon>
        <taxon>Streptophyta</taxon>
        <taxon>Embryophyta</taxon>
        <taxon>Tracheophyta</taxon>
        <taxon>Spermatophyta</taxon>
        <taxon>Magnoliopsida</taxon>
        <taxon>eudicotyledons</taxon>
        <taxon>Gunneridae</taxon>
        <taxon>Pentapetalae</taxon>
        <taxon>rosids</taxon>
        <taxon>fabids</taxon>
        <taxon>Fabales</taxon>
        <taxon>Fabaceae</taxon>
        <taxon>Papilionoideae</taxon>
        <taxon>50 kb inversion clade</taxon>
        <taxon>NPAAA clade</taxon>
        <taxon>indigoferoid/millettioid clade</taxon>
        <taxon>Phaseoleae</taxon>
        <taxon>Cajanus</taxon>
    </lineage>
</organism>
<dbReference type="Pfam" id="PF14223">
    <property type="entry name" value="Retrotran_gag_2"/>
    <property type="match status" value="1"/>
</dbReference>
<dbReference type="Gramene" id="C.cajan_29068.t">
    <property type="protein sequence ID" value="C.cajan_29068.t.cds1"/>
    <property type="gene ID" value="C.cajan_29068"/>
</dbReference>
<accession>A0A151S524</accession>
<gene>
    <name evidence="1" type="ORF">KK1_028437</name>
</gene>
<dbReference type="Proteomes" id="UP000075243">
    <property type="component" value="Unassembled WGS sequence"/>
</dbReference>
<dbReference type="AlphaFoldDB" id="A0A151S524"/>
<name>A0A151S524_CAJCA</name>
<sequence length="90" mass="10553">MTKFLVDRLYLKQSLYSFEMNEDKPMGEQLDQFNKLILDLENIDVTIDNEDQALLLLCSLTRAFSYFKETMLFGRDFVSIDEVQATINSK</sequence>
<proteinExistence type="predicted"/>
<protein>
    <submittedName>
        <fullName evidence="1">Retrovirus-related Pol polyprotein from transposon TNT 1-94</fullName>
    </submittedName>
</protein>
<evidence type="ECO:0000313" key="2">
    <source>
        <dbReference type="Proteomes" id="UP000075243"/>
    </source>
</evidence>
<reference evidence="1" key="1">
    <citation type="journal article" date="2012" name="Nat. Biotechnol.">
        <title>Draft genome sequence of pigeonpea (Cajanus cajan), an orphan legume crop of resource-poor farmers.</title>
        <authorList>
            <person name="Varshney R.K."/>
            <person name="Chen W."/>
            <person name="Li Y."/>
            <person name="Bharti A.K."/>
            <person name="Saxena R.K."/>
            <person name="Schlueter J.A."/>
            <person name="Donoghue M.T."/>
            <person name="Azam S."/>
            <person name="Fan G."/>
            <person name="Whaley A.M."/>
            <person name="Farmer A.D."/>
            <person name="Sheridan J."/>
            <person name="Iwata A."/>
            <person name="Tuteja R."/>
            <person name="Penmetsa R.V."/>
            <person name="Wu W."/>
            <person name="Upadhyaya H.D."/>
            <person name="Yang S.P."/>
            <person name="Shah T."/>
            <person name="Saxena K.B."/>
            <person name="Michael T."/>
            <person name="McCombie W.R."/>
            <person name="Yang B."/>
            <person name="Zhang G."/>
            <person name="Yang H."/>
            <person name="Wang J."/>
            <person name="Spillane C."/>
            <person name="Cook D.R."/>
            <person name="May G.D."/>
            <person name="Xu X."/>
            <person name="Jackson S.A."/>
        </authorList>
    </citation>
    <scope>NUCLEOTIDE SEQUENCE [LARGE SCALE GENOMIC DNA]</scope>
</reference>
<evidence type="ECO:0000313" key="1">
    <source>
        <dbReference type="EMBL" id="KYP49841.1"/>
    </source>
</evidence>